<organism evidence="2 3">
    <name type="scientific">Streptomyces demainii</name>
    <dbReference type="NCBI Taxonomy" id="588122"/>
    <lineage>
        <taxon>Bacteria</taxon>
        <taxon>Bacillati</taxon>
        <taxon>Actinomycetota</taxon>
        <taxon>Actinomycetes</taxon>
        <taxon>Kitasatosporales</taxon>
        <taxon>Streptomycetaceae</taxon>
        <taxon>Streptomyces</taxon>
    </lineage>
</organism>
<feature type="region of interest" description="Disordered" evidence="1">
    <location>
        <begin position="168"/>
        <end position="195"/>
    </location>
</feature>
<reference evidence="2 3" key="1">
    <citation type="submission" date="2023-07" db="EMBL/GenBank/DDBJ databases">
        <title>Sequencing the genomes of 1000 actinobacteria strains.</title>
        <authorList>
            <person name="Klenk H.-P."/>
        </authorList>
    </citation>
    <scope>NUCLEOTIDE SEQUENCE [LARGE SCALE GENOMIC DNA]</scope>
    <source>
        <strain evidence="2 3">DSM 41600</strain>
    </source>
</reference>
<accession>A0ABT9KHV5</accession>
<name>A0ABT9KHV5_9ACTN</name>
<keyword evidence="3" id="KW-1185">Reference proteome</keyword>
<dbReference type="Proteomes" id="UP001234880">
    <property type="component" value="Unassembled WGS sequence"/>
</dbReference>
<dbReference type="RefSeq" id="WP_307109951.1">
    <property type="nucleotide sequence ID" value="NZ_JAURUE010000001.1"/>
</dbReference>
<gene>
    <name evidence="2" type="ORF">JOF35_000267</name>
</gene>
<sequence length="195" mass="21032">MPDINEPQDAVMPWRVSAADLPAMVLDAPACDRVFLLPDSSVDGVAMYRDDVAGMVKTLRHRGMDIDFAVAREDRRYLSEYSATAVVSTMCVAVVTTLTADLVKSIVLAAWQRARSSLGADCPPEQVDEARVTVKVAEIVRTDRETAIRGLEITSRLADIESLIQAAVSDPAITEQPPADPHQDPDAAGPEGTTE</sequence>
<dbReference type="EMBL" id="JAURUE010000001">
    <property type="protein sequence ID" value="MDP9607990.1"/>
    <property type="molecule type" value="Genomic_DNA"/>
</dbReference>
<evidence type="ECO:0000256" key="1">
    <source>
        <dbReference type="SAM" id="MobiDB-lite"/>
    </source>
</evidence>
<evidence type="ECO:0000313" key="3">
    <source>
        <dbReference type="Proteomes" id="UP001234880"/>
    </source>
</evidence>
<evidence type="ECO:0000313" key="2">
    <source>
        <dbReference type="EMBL" id="MDP9607990.1"/>
    </source>
</evidence>
<comment type="caution">
    <text evidence="2">The sequence shown here is derived from an EMBL/GenBank/DDBJ whole genome shotgun (WGS) entry which is preliminary data.</text>
</comment>
<proteinExistence type="predicted"/>
<feature type="compositionally biased region" description="Low complexity" evidence="1">
    <location>
        <begin position="186"/>
        <end position="195"/>
    </location>
</feature>
<protein>
    <submittedName>
        <fullName evidence="2">Uncharacterized protein</fullName>
    </submittedName>
</protein>